<dbReference type="InterPro" id="IPR016162">
    <property type="entry name" value="Ald_DH_N"/>
</dbReference>
<dbReference type="EMBL" id="MU129096">
    <property type="protein sequence ID" value="KAF9506896.1"/>
    <property type="molecule type" value="Genomic_DNA"/>
</dbReference>
<dbReference type="OrthoDB" id="310895at2759"/>
<evidence type="ECO:0000259" key="6">
    <source>
        <dbReference type="Pfam" id="PF00171"/>
    </source>
</evidence>
<protein>
    <recommendedName>
        <fullName evidence="6">Aldehyde dehydrogenase domain-containing protein</fullName>
    </recommendedName>
</protein>
<dbReference type="PROSITE" id="PS00070">
    <property type="entry name" value="ALDEHYDE_DEHYDR_CYS"/>
    <property type="match status" value="1"/>
</dbReference>
<dbReference type="PROSITE" id="PS00687">
    <property type="entry name" value="ALDEHYDE_DEHYDR_GLU"/>
    <property type="match status" value="1"/>
</dbReference>
<organism evidence="7 8">
    <name type="scientific">Hydnum rufescens UP504</name>
    <dbReference type="NCBI Taxonomy" id="1448309"/>
    <lineage>
        <taxon>Eukaryota</taxon>
        <taxon>Fungi</taxon>
        <taxon>Dikarya</taxon>
        <taxon>Basidiomycota</taxon>
        <taxon>Agaricomycotina</taxon>
        <taxon>Agaricomycetes</taxon>
        <taxon>Cantharellales</taxon>
        <taxon>Hydnaceae</taxon>
        <taxon>Hydnum</taxon>
    </lineage>
</organism>
<name>A0A9P6ALA1_9AGAM</name>
<feature type="transmembrane region" description="Helical" evidence="5">
    <location>
        <begin position="12"/>
        <end position="29"/>
    </location>
</feature>
<evidence type="ECO:0000256" key="4">
    <source>
        <dbReference type="RuleBase" id="RU003345"/>
    </source>
</evidence>
<evidence type="ECO:0000256" key="5">
    <source>
        <dbReference type="SAM" id="Phobius"/>
    </source>
</evidence>
<dbReference type="InterPro" id="IPR016163">
    <property type="entry name" value="Ald_DH_C"/>
</dbReference>
<dbReference type="PANTHER" id="PTHR11699">
    <property type="entry name" value="ALDEHYDE DEHYDROGENASE-RELATED"/>
    <property type="match status" value="1"/>
</dbReference>
<dbReference type="Proteomes" id="UP000886523">
    <property type="component" value="Unassembled WGS sequence"/>
</dbReference>
<comment type="caution">
    <text evidence="7">The sequence shown here is derived from an EMBL/GenBank/DDBJ whole genome shotgun (WGS) entry which is preliminary data.</text>
</comment>
<proteinExistence type="inferred from homology"/>
<dbReference type="Gene3D" id="3.40.605.10">
    <property type="entry name" value="Aldehyde Dehydrogenase, Chain A, domain 1"/>
    <property type="match status" value="1"/>
</dbReference>
<dbReference type="CDD" id="cd07098">
    <property type="entry name" value="ALDH_F15-22"/>
    <property type="match status" value="1"/>
</dbReference>
<evidence type="ECO:0000256" key="3">
    <source>
        <dbReference type="PROSITE-ProRule" id="PRU10007"/>
    </source>
</evidence>
<reference evidence="7" key="1">
    <citation type="journal article" date="2020" name="Nat. Commun.">
        <title>Large-scale genome sequencing of mycorrhizal fungi provides insights into the early evolution of symbiotic traits.</title>
        <authorList>
            <person name="Miyauchi S."/>
            <person name="Kiss E."/>
            <person name="Kuo A."/>
            <person name="Drula E."/>
            <person name="Kohler A."/>
            <person name="Sanchez-Garcia M."/>
            <person name="Morin E."/>
            <person name="Andreopoulos B."/>
            <person name="Barry K.W."/>
            <person name="Bonito G."/>
            <person name="Buee M."/>
            <person name="Carver A."/>
            <person name="Chen C."/>
            <person name="Cichocki N."/>
            <person name="Clum A."/>
            <person name="Culley D."/>
            <person name="Crous P.W."/>
            <person name="Fauchery L."/>
            <person name="Girlanda M."/>
            <person name="Hayes R.D."/>
            <person name="Keri Z."/>
            <person name="LaButti K."/>
            <person name="Lipzen A."/>
            <person name="Lombard V."/>
            <person name="Magnuson J."/>
            <person name="Maillard F."/>
            <person name="Murat C."/>
            <person name="Nolan M."/>
            <person name="Ohm R.A."/>
            <person name="Pangilinan J."/>
            <person name="Pereira M.F."/>
            <person name="Perotto S."/>
            <person name="Peter M."/>
            <person name="Pfister S."/>
            <person name="Riley R."/>
            <person name="Sitrit Y."/>
            <person name="Stielow J.B."/>
            <person name="Szollosi G."/>
            <person name="Zifcakova L."/>
            <person name="Stursova M."/>
            <person name="Spatafora J.W."/>
            <person name="Tedersoo L."/>
            <person name="Vaario L.M."/>
            <person name="Yamada A."/>
            <person name="Yan M."/>
            <person name="Wang P."/>
            <person name="Xu J."/>
            <person name="Bruns T."/>
            <person name="Baldrian P."/>
            <person name="Vilgalys R."/>
            <person name="Dunand C."/>
            <person name="Henrissat B."/>
            <person name="Grigoriev I.V."/>
            <person name="Hibbett D."/>
            <person name="Nagy L.G."/>
            <person name="Martin F.M."/>
        </authorList>
    </citation>
    <scope>NUCLEOTIDE SEQUENCE</scope>
    <source>
        <strain evidence="7">UP504</strain>
    </source>
</reference>
<comment type="similarity">
    <text evidence="1 4">Belongs to the aldehyde dehydrogenase family.</text>
</comment>
<keyword evidence="5" id="KW-0812">Transmembrane</keyword>
<feature type="domain" description="Aldehyde dehydrogenase" evidence="6">
    <location>
        <begin position="85"/>
        <end position="563"/>
    </location>
</feature>
<evidence type="ECO:0000313" key="7">
    <source>
        <dbReference type="EMBL" id="KAF9506896.1"/>
    </source>
</evidence>
<feature type="active site" evidence="3">
    <location>
        <position position="319"/>
    </location>
</feature>
<accession>A0A9P6ALA1</accession>
<keyword evidence="5" id="KW-0472">Membrane</keyword>
<dbReference type="SUPFAM" id="SSF53720">
    <property type="entry name" value="ALDH-like"/>
    <property type="match status" value="1"/>
</dbReference>
<sequence length="622" mass="69020">MTKRLFNLSEKDLLWSLSVFMALGIYSVIRRYTQARARPVPFDWPAPLASFLNYEAIVIQNPSLHSHRLDSRLEPPSALPGYDYITCYDPATGVHLDTLPADSVEDIIGKIELAKRAQLEWSQSSFSDRRRVLRSLLAWLVREQEICARVACRDTGKTMVDAALGEILVTCSKLEWILKHGERALRPERRRSNLLLSYKTSVVHYEPLGVVTAIMSWNYPLHNALSPVIAAIFAGNAVVLKCSEYVVWSSRFYLGALRECLYACGWDPDIVQLVSCFPEHAEVLTTSPDIKHITFVGSETIGRKVAVAATKHLTPVTLELGGKDPAIILPRTNIKKWSSVWMRGAFQSMGQNCIGIERFIIHTSLYDEFIAEMSERIRKLRVGSVLATSPEGFISVVDGGSMINDTRFDGLEKVIQDAVAMGAHLVTGGSRLRHPYHESGSYFAPTLLGNVSSNMEIAQSEVFAPIMLVMKYDTIDEAVDIANGTRYGLGASVFGPDQQTCKGVALALECGMVSVNDFGVYYVCFPAHFILFQDLPFGGIKASGYGRFGGREGLRALTYTKAVIVDRFPLIAETFIPAAVDYPIRSLVQSWEYMSGLVAFVYGDQWKMRLAGLARLLRAGSS</sequence>
<dbReference type="AlphaFoldDB" id="A0A9P6ALA1"/>
<dbReference type="InterPro" id="IPR015590">
    <property type="entry name" value="Aldehyde_DH_dom"/>
</dbReference>
<dbReference type="InterPro" id="IPR029510">
    <property type="entry name" value="Ald_DH_CS_GLU"/>
</dbReference>
<dbReference type="Pfam" id="PF00171">
    <property type="entry name" value="Aldedh"/>
    <property type="match status" value="1"/>
</dbReference>
<keyword evidence="8" id="KW-1185">Reference proteome</keyword>
<evidence type="ECO:0000313" key="8">
    <source>
        <dbReference type="Proteomes" id="UP000886523"/>
    </source>
</evidence>
<gene>
    <name evidence="7" type="ORF">BS47DRAFT_1489178</name>
</gene>
<evidence type="ECO:0000256" key="2">
    <source>
        <dbReference type="ARBA" id="ARBA00023002"/>
    </source>
</evidence>
<keyword evidence="5" id="KW-1133">Transmembrane helix</keyword>
<dbReference type="InterPro" id="IPR016160">
    <property type="entry name" value="Ald_DH_CS_CYS"/>
</dbReference>
<dbReference type="GO" id="GO:0016620">
    <property type="term" value="F:oxidoreductase activity, acting on the aldehyde or oxo group of donors, NAD or NADP as acceptor"/>
    <property type="evidence" value="ECO:0007669"/>
    <property type="project" value="InterPro"/>
</dbReference>
<dbReference type="FunFam" id="3.40.309.10:FF:000024">
    <property type="entry name" value="Betaine aldehyde dehydrogenase"/>
    <property type="match status" value="1"/>
</dbReference>
<keyword evidence="2 4" id="KW-0560">Oxidoreductase</keyword>
<dbReference type="InterPro" id="IPR016161">
    <property type="entry name" value="Ald_DH/histidinol_DH"/>
</dbReference>
<dbReference type="Gene3D" id="3.40.309.10">
    <property type="entry name" value="Aldehyde Dehydrogenase, Chain A, domain 2"/>
    <property type="match status" value="1"/>
</dbReference>
<evidence type="ECO:0000256" key="1">
    <source>
        <dbReference type="ARBA" id="ARBA00009986"/>
    </source>
</evidence>